<evidence type="ECO:0000313" key="3">
    <source>
        <dbReference type="Proteomes" id="UP000094426"/>
    </source>
</evidence>
<evidence type="ECO:0000313" key="2">
    <source>
        <dbReference type="EMBL" id="ODA90226.1"/>
    </source>
</evidence>
<proteinExistence type="predicted"/>
<reference evidence="3" key="1">
    <citation type="submission" date="2015-11" db="EMBL/GenBank/DDBJ databases">
        <authorList>
            <person name="Wang J."/>
            <person name="Wang L."/>
            <person name="Wang F."/>
            <person name="Cao G."/>
        </authorList>
    </citation>
    <scope>NUCLEOTIDE SEQUENCE [LARGE SCALE GENOMIC DNA]</scope>
    <source>
        <strain evidence="3">gdw1</strain>
    </source>
</reference>
<organism evidence="2 3">
    <name type="scientific">Leifsonia xyli subsp. xyli</name>
    <dbReference type="NCBI Taxonomy" id="59736"/>
    <lineage>
        <taxon>Bacteria</taxon>
        <taxon>Bacillati</taxon>
        <taxon>Actinomycetota</taxon>
        <taxon>Actinomycetes</taxon>
        <taxon>Micrococcales</taxon>
        <taxon>Microbacteriaceae</taxon>
        <taxon>Leifsonia</taxon>
    </lineage>
</organism>
<protein>
    <submittedName>
        <fullName evidence="2">Uncharacterized protein</fullName>
    </submittedName>
</protein>
<feature type="compositionally biased region" description="Acidic residues" evidence="1">
    <location>
        <begin position="48"/>
        <end position="67"/>
    </location>
</feature>
<accession>A0A1E2SK37</accession>
<name>A0A1E2SK37_LEIXY</name>
<gene>
    <name evidence="2" type="ORF">ATY41_10720</name>
</gene>
<sequence>MGYRVSTPLVIASDEAGRQVYLYTGQPVPSNVPEEEIKRLLEEEFIVSDGADEEDSFPDGTAEESDSFPDGGPSEEWTVKQLRAYAKAFDVDLGNATSKPDVLAALA</sequence>
<feature type="region of interest" description="Disordered" evidence="1">
    <location>
        <begin position="48"/>
        <end position="76"/>
    </location>
</feature>
<dbReference type="Proteomes" id="UP000094426">
    <property type="component" value="Unassembled WGS sequence"/>
</dbReference>
<evidence type="ECO:0000256" key="1">
    <source>
        <dbReference type="SAM" id="MobiDB-lite"/>
    </source>
</evidence>
<dbReference type="AlphaFoldDB" id="A0A1E2SK37"/>
<comment type="caution">
    <text evidence="2">The sequence shown here is derived from an EMBL/GenBank/DDBJ whole genome shotgun (WGS) entry which is preliminary data.</text>
</comment>
<dbReference type="EMBL" id="LNZG01000016">
    <property type="protein sequence ID" value="ODA90226.1"/>
    <property type="molecule type" value="Genomic_DNA"/>
</dbReference>